<dbReference type="GO" id="GO:0008408">
    <property type="term" value="F:3'-5' exonuclease activity"/>
    <property type="evidence" value="ECO:0007669"/>
    <property type="project" value="InterPro"/>
</dbReference>
<dbReference type="InterPro" id="IPR022637">
    <property type="entry name" value="DNA_polIII_beta_cen"/>
</dbReference>
<evidence type="ECO:0000259" key="9">
    <source>
        <dbReference type="Pfam" id="PF00712"/>
    </source>
</evidence>
<dbReference type="Gene3D" id="3.10.150.10">
    <property type="entry name" value="DNA Polymerase III, subunit A, domain 2"/>
    <property type="match status" value="3"/>
</dbReference>
<dbReference type="PANTHER" id="PTHR30478">
    <property type="entry name" value="DNA POLYMERASE III SUBUNIT BETA"/>
    <property type="match status" value="1"/>
</dbReference>
<dbReference type="Pfam" id="PF02767">
    <property type="entry name" value="DNA_pol3_beta_2"/>
    <property type="match status" value="1"/>
</dbReference>
<dbReference type="SUPFAM" id="SSF55979">
    <property type="entry name" value="DNA clamp"/>
    <property type="match status" value="3"/>
</dbReference>
<evidence type="ECO:0000256" key="6">
    <source>
        <dbReference type="ARBA" id="ARBA00022705"/>
    </source>
</evidence>
<dbReference type="GO" id="GO:0006271">
    <property type="term" value="P:DNA strand elongation involved in DNA replication"/>
    <property type="evidence" value="ECO:0007669"/>
    <property type="project" value="TreeGrafter"/>
</dbReference>
<dbReference type="GO" id="GO:0005737">
    <property type="term" value="C:cytoplasm"/>
    <property type="evidence" value="ECO:0007669"/>
    <property type="project" value="UniProtKB-SubCell"/>
</dbReference>
<evidence type="ECO:0000256" key="8">
    <source>
        <dbReference type="ARBA" id="ARBA00023125"/>
    </source>
</evidence>
<name>A0A1U2F8M5_9MYCO</name>
<organism evidence="12 13">
    <name type="scientific">Mycobacteroides abscessus subsp. massiliense</name>
    <dbReference type="NCBI Taxonomy" id="1962118"/>
    <lineage>
        <taxon>Bacteria</taxon>
        <taxon>Bacillati</taxon>
        <taxon>Actinomycetota</taxon>
        <taxon>Actinomycetes</taxon>
        <taxon>Mycobacteriales</taxon>
        <taxon>Mycobacteriaceae</taxon>
        <taxon>Mycobacteroides</taxon>
        <taxon>Mycobacteroides abscessus</taxon>
    </lineage>
</organism>
<dbReference type="SMART" id="SM00480">
    <property type="entry name" value="POL3Bc"/>
    <property type="match status" value="1"/>
</dbReference>
<evidence type="ECO:0000313" key="12">
    <source>
        <dbReference type="EMBL" id="SKM69300.1"/>
    </source>
</evidence>
<dbReference type="InterPro" id="IPR001001">
    <property type="entry name" value="DNA_polIII_beta"/>
</dbReference>
<dbReference type="Proteomes" id="UP000190074">
    <property type="component" value="Unassembled WGS sequence"/>
</dbReference>
<dbReference type="RefSeq" id="WP_079626917.1">
    <property type="nucleotide sequence ID" value="NZ_FVGW01000012.1"/>
</dbReference>
<dbReference type="GO" id="GO:0009360">
    <property type="term" value="C:DNA polymerase III complex"/>
    <property type="evidence" value="ECO:0007669"/>
    <property type="project" value="InterPro"/>
</dbReference>
<dbReference type="PANTHER" id="PTHR30478:SF0">
    <property type="entry name" value="BETA SLIDING CLAMP"/>
    <property type="match status" value="1"/>
</dbReference>
<dbReference type="Pfam" id="PF00712">
    <property type="entry name" value="DNA_pol3_beta"/>
    <property type="match status" value="1"/>
</dbReference>
<dbReference type="InterPro" id="IPR022634">
    <property type="entry name" value="DNA_polIII_beta_N"/>
</dbReference>
<feature type="domain" description="DNA polymerase III beta sliding clamp N-terminal" evidence="9">
    <location>
        <begin position="1"/>
        <end position="120"/>
    </location>
</feature>
<evidence type="ECO:0000256" key="1">
    <source>
        <dbReference type="ARBA" id="ARBA00004496"/>
    </source>
</evidence>
<dbReference type="InterPro" id="IPR046938">
    <property type="entry name" value="DNA_clamp_sf"/>
</dbReference>
<dbReference type="AlphaFoldDB" id="A0A1U2F8M5"/>
<evidence type="ECO:0000256" key="2">
    <source>
        <dbReference type="ARBA" id="ARBA00010752"/>
    </source>
</evidence>
<dbReference type="GO" id="GO:0003887">
    <property type="term" value="F:DNA-directed DNA polymerase activity"/>
    <property type="evidence" value="ECO:0007669"/>
    <property type="project" value="UniProtKB-KW"/>
</dbReference>
<evidence type="ECO:0000313" key="13">
    <source>
        <dbReference type="Proteomes" id="UP000190074"/>
    </source>
</evidence>
<evidence type="ECO:0000259" key="11">
    <source>
        <dbReference type="Pfam" id="PF02768"/>
    </source>
</evidence>
<evidence type="ECO:0000256" key="3">
    <source>
        <dbReference type="ARBA" id="ARBA00022490"/>
    </source>
</evidence>
<evidence type="ECO:0000256" key="4">
    <source>
        <dbReference type="ARBA" id="ARBA00022679"/>
    </source>
</evidence>
<accession>A0A1U2F8M5</accession>
<evidence type="ECO:0000256" key="5">
    <source>
        <dbReference type="ARBA" id="ARBA00022695"/>
    </source>
</evidence>
<dbReference type="CDD" id="cd00140">
    <property type="entry name" value="beta_clamp"/>
    <property type="match status" value="1"/>
</dbReference>
<keyword evidence="8" id="KW-0238">DNA-binding</keyword>
<gene>
    <name evidence="12" type="primary">dnaN_1</name>
    <name evidence="12" type="ORF">SAMEA2259716_04813</name>
</gene>
<protein>
    <submittedName>
        <fullName evidence="12">DNA polymerase III (Beta chain) DnaN</fullName>
        <ecNumber evidence="12">2.7.7.7</ecNumber>
    </submittedName>
</protein>
<dbReference type="GO" id="GO:0003677">
    <property type="term" value="F:DNA binding"/>
    <property type="evidence" value="ECO:0007669"/>
    <property type="project" value="UniProtKB-KW"/>
</dbReference>
<feature type="domain" description="DNA polymerase III beta sliding clamp C-terminal" evidence="11">
    <location>
        <begin position="252"/>
        <end position="352"/>
    </location>
</feature>
<evidence type="ECO:0000256" key="7">
    <source>
        <dbReference type="ARBA" id="ARBA00022932"/>
    </source>
</evidence>
<reference evidence="12 13" key="1">
    <citation type="submission" date="2016-11" db="EMBL/GenBank/DDBJ databases">
        <authorList>
            <consortium name="Pathogen Informatics"/>
        </authorList>
    </citation>
    <scope>NUCLEOTIDE SEQUENCE [LARGE SCALE GENOMIC DNA]</scope>
    <source>
        <strain evidence="12 13">911</strain>
    </source>
</reference>
<sequence length="382" mass="40178">MKFAMDTDLLAETITAAISSLPARPTSPVLGGVLVEVGIGSVTMSSFNYERATKRTAAAMDVTEPDTAVVSGKLLAAIGGNLPRNKDATVDVSGQEMVITAGRTVFRLPLLHGEDFPELPIMKPREDAIGTVDGDTFAEAVQVIGALASTEEQPAKLTGINLTFSPDGLWLCATDRYIVGRRRLDWNGSVQTQTLVPAADLLATIKAAAGSAPENIEILLRGSSMFGLRTPSTTVMTRCLAEEFPAMETVLTPAVYAATSTVATAELADMLRRASSIADDGNAQIDIEVDAGGLAVTTTKSATGKVNDSIAAVHQGDYRRVALSARRLNSALSVVDDHEVTLGFRETGQLVSIHPGALERTDNPVDLLACNNFALLIGIRGA</sequence>
<keyword evidence="3" id="KW-0963">Cytoplasm</keyword>
<keyword evidence="7" id="KW-0239">DNA-directed DNA polymerase</keyword>
<keyword evidence="4 12" id="KW-0808">Transferase</keyword>
<dbReference type="EC" id="2.7.7.7" evidence="12"/>
<feature type="domain" description="DNA polymerase III beta sliding clamp central" evidence="10">
    <location>
        <begin position="132"/>
        <end position="245"/>
    </location>
</feature>
<dbReference type="EMBL" id="FVGW01000012">
    <property type="protein sequence ID" value="SKM69300.1"/>
    <property type="molecule type" value="Genomic_DNA"/>
</dbReference>
<comment type="subcellular location">
    <subcellularLocation>
        <location evidence="1">Cytoplasm</location>
    </subcellularLocation>
</comment>
<dbReference type="Pfam" id="PF02768">
    <property type="entry name" value="DNA_pol3_beta_3"/>
    <property type="match status" value="1"/>
</dbReference>
<keyword evidence="6" id="KW-0235">DNA replication</keyword>
<proteinExistence type="inferred from homology"/>
<keyword evidence="5 12" id="KW-0548">Nucleotidyltransferase</keyword>
<comment type="similarity">
    <text evidence="2">Belongs to the beta sliding clamp family.</text>
</comment>
<evidence type="ECO:0000259" key="10">
    <source>
        <dbReference type="Pfam" id="PF02767"/>
    </source>
</evidence>
<dbReference type="InterPro" id="IPR022635">
    <property type="entry name" value="DNA_polIII_beta_C"/>
</dbReference>